<name>A0A804LQ10_MAIZE</name>
<feature type="compositionally biased region" description="Acidic residues" evidence="1">
    <location>
        <begin position="186"/>
        <end position="197"/>
    </location>
</feature>
<dbReference type="InterPro" id="IPR027417">
    <property type="entry name" value="P-loop_NTPase"/>
</dbReference>
<dbReference type="InterPro" id="IPR041569">
    <property type="entry name" value="AAA_lid_3"/>
</dbReference>
<dbReference type="InParanoid" id="A0A804LQ10"/>
<proteinExistence type="predicted"/>
<dbReference type="InterPro" id="IPR050168">
    <property type="entry name" value="AAA_ATPase_domain"/>
</dbReference>
<evidence type="ECO:0000313" key="4">
    <source>
        <dbReference type="Proteomes" id="UP000007305"/>
    </source>
</evidence>
<reference evidence="3" key="2">
    <citation type="submission" date="2019-07" db="EMBL/GenBank/DDBJ databases">
        <authorList>
            <person name="Seetharam A."/>
            <person name="Woodhouse M."/>
            <person name="Cannon E."/>
        </authorList>
    </citation>
    <scope>NUCLEOTIDE SEQUENCE [LARGE SCALE GENOMIC DNA]</scope>
    <source>
        <strain evidence="3">cv. B73</strain>
    </source>
</reference>
<dbReference type="InterPro" id="IPR008551">
    <property type="entry name" value="TANGO2"/>
</dbReference>
<dbReference type="Pfam" id="PF05742">
    <property type="entry name" value="TANGO2"/>
    <property type="match status" value="1"/>
</dbReference>
<dbReference type="EnsemblPlants" id="Zm00001eb027600_T001">
    <property type="protein sequence ID" value="Zm00001eb027600_P001"/>
    <property type="gene ID" value="Zm00001eb027600"/>
</dbReference>
<dbReference type="PANTHER" id="PTHR23077">
    <property type="entry name" value="AAA-FAMILY ATPASE"/>
    <property type="match status" value="1"/>
</dbReference>
<organism evidence="3 4">
    <name type="scientific">Zea mays</name>
    <name type="common">Maize</name>
    <dbReference type="NCBI Taxonomy" id="4577"/>
    <lineage>
        <taxon>Eukaryota</taxon>
        <taxon>Viridiplantae</taxon>
        <taxon>Streptophyta</taxon>
        <taxon>Embryophyta</taxon>
        <taxon>Tracheophyta</taxon>
        <taxon>Spermatophyta</taxon>
        <taxon>Magnoliopsida</taxon>
        <taxon>Liliopsida</taxon>
        <taxon>Poales</taxon>
        <taxon>Poaceae</taxon>
        <taxon>PACMAD clade</taxon>
        <taxon>Panicoideae</taxon>
        <taxon>Andropogonodae</taxon>
        <taxon>Andropogoneae</taxon>
        <taxon>Tripsacinae</taxon>
        <taxon>Zea</taxon>
    </lineage>
</organism>
<feature type="region of interest" description="Disordered" evidence="1">
    <location>
        <begin position="168"/>
        <end position="197"/>
    </location>
</feature>
<dbReference type="Proteomes" id="UP000007305">
    <property type="component" value="Chromosome 1"/>
</dbReference>
<dbReference type="Gene3D" id="1.10.8.60">
    <property type="match status" value="1"/>
</dbReference>
<dbReference type="Gramene" id="Zm00001eb027600_T001">
    <property type="protein sequence ID" value="Zm00001eb027600_P001"/>
    <property type="gene ID" value="Zm00001eb027600"/>
</dbReference>
<evidence type="ECO:0000259" key="2">
    <source>
        <dbReference type="Pfam" id="PF17862"/>
    </source>
</evidence>
<dbReference type="AlphaFoldDB" id="A0A804LQ10"/>
<keyword evidence="4" id="KW-1185">Reference proteome</keyword>
<reference evidence="3" key="3">
    <citation type="submission" date="2021-05" db="UniProtKB">
        <authorList>
            <consortium name="EnsemblPlants"/>
        </authorList>
    </citation>
    <scope>IDENTIFICATION</scope>
    <source>
        <strain evidence="3">cv. B73</strain>
    </source>
</reference>
<accession>A0A804LQ10</accession>
<dbReference type="PANTHER" id="PTHR23077:SF200">
    <property type="entry name" value="CELL DIVISION CONTROL PROTEIN 48 HOMOLOG E"/>
    <property type="match status" value="1"/>
</dbReference>
<evidence type="ECO:0000313" key="3">
    <source>
        <dbReference type="EnsemblPlants" id="Zm00001eb027600_P001"/>
    </source>
</evidence>
<dbReference type="Gene3D" id="3.40.50.300">
    <property type="entry name" value="P-loop containing nucleotide triphosphate hydrolases"/>
    <property type="match status" value="1"/>
</dbReference>
<protein>
    <recommendedName>
        <fullName evidence="2">AAA ATPase AAA+ lid domain-containing protein</fullName>
    </recommendedName>
</protein>
<evidence type="ECO:0000256" key="1">
    <source>
        <dbReference type="SAM" id="MobiDB-lite"/>
    </source>
</evidence>
<dbReference type="SUPFAM" id="SSF52540">
    <property type="entry name" value="P-loop containing nucleoside triphosphate hydrolases"/>
    <property type="match status" value="1"/>
</dbReference>
<feature type="compositionally biased region" description="Basic and acidic residues" evidence="1">
    <location>
        <begin position="168"/>
        <end position="185"/>
    </location>
</feature>
<sequence>MKILGDGDVLGGGTWMGCTKDGRLAFLTNVLEPDAMSGARTRGDLPLRFLEEHHMQTNHGPVSIAVYGDHDQPALVNYPNIALNWNHLSFIKHHKRPDIIDPALLRPERLDQLIYIPLPVEQSRLQIFKACLRKSPVAKDVDLNALAKYTQGFNGADITEICQQHDVQNEIRDNDNEDTQDREHYDEEMDSDEEHER</sequence>
<feature type="domain" description="AAA ATPase AAA+ lid" evidence="2">
    <location>
        <begin position="140"/>
        <end position="163"/>
    </location>
</feature>
<reference evidence="4" key="1">
    <citation type="submission" date="2015-12" db="EMBL/GenBank/DDBJ databases">
        <title>Update maize B73 reference genome by single molecule sequencing technologies.</title>
        <authorList>
            <consortium name="Maize Genome Sequencing Project"/>
            <person name="Ware D."/>
        </authorList>
    </citation>
    <scope>NUCLEOTIDE SEQUENCE [LARGE SCALE GENOMIC DNA]</scope>
    <source>
        <strain evidence="4">cv. B73</strain>
    </source>
</reference>
<dbReference type="Pfam" id="PF17862">
    <property type="entry name" value="AAA_lid_3"/>
    <property type="match status" value="1"/>
</dbReference>